<proteinExistence type="inferred from homology"/>
<sequence length="373" mass="40837">MANRLTLIISLIFIGVLSFPETDAGIISDAISTIVSAIGYGFTSVESILKEIINPPRNSNSSIQYALYTPSSPQEPCYLEQNKEALERCPFNATYPLKFLIHGFLTDDPRSWEMKSKMLELYTYNVILMDWRKYNSPPYFLSAVNTLLVGHELANFIQFLNSSNGVDLQNVHLIGHSLGAHVAGVAGKETPNLGRISGLDPALPLFSSNSILHRLTYTDADFVDVIHTNIDILGFGIPEAIGHQDFYPNGGYDQPECVANQDSVTPGPNEALEGENLGDPLGIDVNVCDHSAATLYYMESIDPSECVFLAVMCDSYQDFQAGACLNGSNLITKMGLPAHTLPGLGPTTEFYLRTGASPPYCLKDGYEPEQLQH</sequence>
<keyword evidence="5" id="KW-0732">Signal</keyword>
<dbReference type="InterPro" id="IPR013818">
    <property type="entry name" value="Lipase"/>
</dbReference>
<evidence type="ECO:0000256" key="5">
    <source>
        <dbReference type="SAM" id="SignalP"/>
    </source>
</evidence>
<dbReference type="GO" id="GO:0016042">
    <property type="term" value="P:lipid catabolic process"/>
    <property type="evidence" value="ECO:0007669"/>
    <property type="project" value="TreeGrafter"/>
</dbReference>
<accession>A0AAV2BU80</accession>
<evidence type="ECO:0000256" key="3">
    <source>
        <dbReference type="ARBA" id="ARBA00022525"/>
    </source>
</evidence>
<dbReference type="GO" id="GO:0017171">
    <property type="term" value="F:serine hydrolase activity"/>
    <property type="evidence" value="ECO:0007669"/>
    <property type="project" value="TreeGrafter"/>
</dbReference>
<dbReference type="GO" id="GO:0016298">
    <property type="term" value="F:lipase activity"/>
    <property type="evidence" value="ECO:0007669"/>
    <property type="project" value="InterPro"/>
</dbReference>
<dbReference type="SUPFAM" id="SSF53474">
    <property type="entry name" value="alpha/beta-Hydrolases"/>
    <property type="match status" value="1"/>
</dbReference>
<dbReference type="Pfam" id="PF00151">
    <property type="entry name" value="Lipase"/>
    <property type="match status" value="1"/>
</dbReference>
<dbReference type="PANTHER" id="PTHR11610">
    <property type="entry name" value="LIPASE"/>
    <property type="match status" value="1"/>
</dbReference>
<keyword evidence="3" id="KW-0964">Secreted</keyword>
<reference evidence="7 8" key="1">
    <citation type="submission" date="2024-04" db="EMBL/GenBank/DDBJ databases">
        <authorList>
            <person name="Rising A."/>
            <person name="Reimegard J."/>
            <person name="Sonavane S."/>
            <person name="Akerstrom W."/>
            <person name="Nylinder S."/>
            <person name="Hedman E."/>
            <person name="Kallberg Y."/>
        </authorList>
    </citation>
    <scope>NUCLEOTIDE SEQUENCE [LARGE SCALE GENOMIC DNA]</scope>
</reference>
<comment type="caution">
    <text evidence="7">The sequence shown here is derived from an EMBL/GenBank/DDBJ whole genome shotgun (WGS) entry which is preliminary data.</text>
</comment>
<dbReference type="PANTHER" id="PTHR11610:SF173">
    <property type="entry name" value="LIPASE DOMAIN-CONTAINING PROTEIN-RELATED"/>
    <property type="match status" value="1"/>
</dbReference>
<dbReference type="InterPro" id="IPR000734">
    <property type="entry name" value="TAG_lipase"/>
</dbReference>
<gene>
    <name evidence="7" type="ORF">LARSCL_LOCUS21355</name>
</gene>
<evidence type="ECO:0000259" key="6">
    <source>
        <dbReference type="Pfam" id="PF00151"/>
    </source>
</evidence>
<dbReference type="Proteomes" id="UP001497382">
    <property type="component" value="Unassembled WGS sequence"/>
</dbReference>
<evidence type="ECO:0000256" key="1">
    <source>
        <dbReference type="ARBA" id="ARBA00004613"/>
    </source>
</evidence>
<feature type="domain" description="Lipase" evidence="6">
    <location>
        <begin position="55"/>
        <end position="360"/>
    </location>
</feature>
<evidence type="ECO:0000313" key="8">
    <source>
        <dbReference type="Proteomes" id="UP001497382"/>
    </source>
</evidence>
<name>A0AAV2BU80_9ARAC</name>
<organism evidence="7 8">
    <name type="scientific">Larinioides sclopetarius</name>
    <dbReference type="NCBI Taxonomy" id="280406"/>
    <lineage>
        <taxon>Eukaryota</taxon>
        <taxon>Metazoa</taxon>
        <taxon>Ecdysozoa</taxon>
        <taxon>Arthropoda</taxon>
        <taxon>Chelicerata</taxon>
        <taxon>Arachnida</taxon>
        <taxon>Araneae</taxon>
        <taxon>Araneomorphae</taxon>
        <taxon>Entelegynae</taxon>
        <taxon>Araneoidea</taxon>
        <taxon>Araneidae</taxon>
        <taxon>Larinioides</taxon>
    </lineage>
</organism>
<keyword evidence="8" id="KW-1185">Reference proteome</keyword>
<dbReference type="PRINTS" id="PR00821">
    <property type="entry name" value="TAGLIPASE"/>
</dbReference>
<dbReference type="InterPro" id="IPR029058">
    <property type="entry name" value="AB_hydrolase_fold"/>
</dbReference>
<feature type="chain" id="PRO_5043830639" description="Lipase domain-containing protein" evidence="5">
    <location>
        <begin position="25"/>
        <end position="373"/>
    </location>
</feature>
<dbReference type="InterPro" id="IPR033906">
    <property type="entry name" value="Lipase_N"/>
</dbReference>
<dbReference type="CDD" id="cd00707">
    <property type="entry name" value="Pancreat_lipase_like"/>
    <property type="match status" value="1"/>
</dbReference>
<evidence type="ECO:0000313" key="7">
    <source>
        <dbReference type="EMBL" id="CAL1299427.1"/>
    </source>
</evidence>
<dbReference type="EMBL" id="CAXIEN010000501">
    <property type="protein sequence ID" value="CAL1299427.1"/>
    <property type="molecule type" value="Genomic_DNA"/>
</dbReference>
<dbReference type="Gene3D" id="3.40.50.1820">
    <property type="entry name" value="alpha/beta hydrolase"/>
    <property type="match status" value="1"/>
</dbReference>
<comment type="similarity">
    <text evidence="2 4">Belongs to the AB hydrolase superfamily. Lipase family.</text>
</comment>
<dbReference type="AlphaFoldDB" id="A0AAV2BU80"/>
<feature type="signal peptide" evidence="5">
    <location>
        <begin position="1"/>
        <end position="24"/>
    </location>
</feature>
<comment type="subcellular location">
    <subcellularLocation>
        <location evidence="1">Secreted</location>
    </subcellularLocation>
</comment>
<protein>
    <recommendedName>
        <fullName evidence="6">Lipase domain-containing protein</fullName>
    </recommendedName>
</protein>
<dbReference type="GO" id="GO:0005615">
    <property type="term" value="C:extracellular space"/>
    <property type="evidence" value="ECO:0007669"/>
    <property type="project" value="TreeGrafter"/>
</dbReference>
<evidence type="ECO:0000256" key="4">
    <source>
        <dbReference type="RuleBase" id="RU004262"/>
    </source>
</evidence>
<evidence type="ECO:0000256" key="2">
    <source>
        <dbReference type="ARBA" id="ARBA00010701"/>
    </source>
</evidence>